<dbReference type="PROSITE" id="PS00062">
    <property type="entry name" value="ALDOKETO_REDUCTASE_2"/>
    <property type="match status" value="1"/>
</dbReference>
<dbReference type="PIRSF" id="PIRSF000097">
    <property type="entry name" value="AKR"/>
    <property type="match status" value="1"/>
</dbReference>
<dbReference type="InterPro" id="IPR023210">
    <property type="entry name" value="NADP_OxRdtase_dom"/>
</dbReference>
<dbReference type="PANTHER" id="PTHR43827">
    <property type="entry name" value="2,5-DIKETO-D-GLUCONIC ACID REDUCTASE"/>
    <property type="match status" value="1"/>
</dbReference>
<reference evidence="5" key="1">
    <citation type="submission" date="2022-09" db="EMBL/GenBank/DDBJ databases">
        <title>Actin cytoskeleton and complex cell architecture in an #Asgard archaeon.</title>
        <authorList>
            <person name="Ponce Toledo R.I."/>
            <person name="Schleper C."/>
            <person name="Rodrigues Oliveira T."/>
            <person name="Wollweber F."/>
            <person name="Xu J."/>
            <person name="Rittmann S."/>
            <person name="Klingl A."/>
            <person name="Pilhofer M."/>
        </authorList>
    </citation>
    <scope>NUCLEOTIDE SEQUENCE</scope>
    <source>
        <strain evidence="5">B-35</strain>
    </source>
</reference>
<organism evidence="5 6">
    <name type="scientific">Candidatus Lokiarchaeum ossiferum</name>
    <dbReference type="NCBI Taxonomy" id="2951803"/>
    <lineage>
        <taxon>Archaea</taxon>
        <taxon>Promethearchaeati</taxon>
        <taxon>Promethearchaeota</taxon>
        <taxon>Promethearchaeia</taxon>
        <taxon>Promethearchaeales</taxon>
        <taxon>Promethearchaeaceae</taxon>
        <taxon>Candidatus Lokiarchaeum</taxon>
    </lineage>
</organism>
<dbReference type="Pfam" id="PF00248">
    <property type="entry name" value="Aldo_ket_red"/>
    <property type="match status" value="1"/>
</dbReference>
<comment type="similarity">
    <text evidence="1">Belongs to the aldo/keto reductase family.</text>
</comment>
<feature type="domain" description="NADP-dependent oxidoreductase" evidence="4">
    <location>
        <begin position="34"/>
        <end position="261"/>
    </location>
</feature>
<keyword evidence="2" id="KW-0521">NADP</keyword>
<evidence type="ECO:0000259" key="4">
    <source>
        <dbReference type="Pfam" id="PF00248"/>
    </source>
</evidence>
<keyword evidence="3" id="KW-0560">Oxidoreductase</keyword>
<dbReference type="CDD" id="cd19071">
    <property type="entry name" value="AKR_AKR1-5-like"/>
    <property type="match status" value="1"/>
</dbReference>
<dbReference type="SUPFAM" id="SSF51430">
    <property type="entry name" value="NAD(P)-linked oxidoreductase"/>
    <property type="match status" value="1"/>
</dbReference>
<sequence length="274" mass="31395">MIPPLTPTFTLNNGISMPRVGLGTYMLSGTLGKLTMKQAIKLGYRLFDTATLYGNEQELGQCLAESGLSRQEFFITTKVWNSDQGYASTLRAFEISLKQLNLEYVDLYLIHWPVPGKRKDTWRALEKLYSDEKCRAIGVSNYYIPHIEELLSYAFIPPMVNQVEFSPFLFLPELLTYCKNHDILLQCYSPLTHGNRIYDSGIQSVAQSYQKTEAQVLLKWSLQHNTSVIPKASSKKHLEENITLFDFELSSSDMLRLDQLHENLHTDWDPSTVL</sequence>
<dbReference type="InterPro" id="IPR020471">
    <property type="entry name" value="AKR"/>
</dbReference>
<dbReference type="Gene3D" id="3.20.20.100">
    <property type="entry name" value="NADP-dependent oxidoreductase domain"/>
    <property type="match status" value="1"/>
</dbReference>
<protein>
    <recommendedName>
        <fullName evidence="4">NADP-dependent oxidoreductase domain-containing protein</fullName>
    </recommendedName>
</protein>
<dbReference type="PROSITE" id="PS00798">
    <property type="entry name" value="ALDOKETO_REDUCTASE_1"/>
    <property type="match status" value="1"/>
</dbReference>
<evidence type="ECO:0000313" key="5">
    <source>
        <dbReference type="EMBL" id="UYP43907.1"/>
    </source>
</evidence>
<dbReference type="PANTHER" id="PTHR43827:SF3">
    <property type="entry name" value="NADP-DEPENDENT OXIDOREDUCTASE DOMAIN-CONTAINING PROTEIN"/>
    <property type="match status" value="1"/>
</dbReference>
<proteinExistence type="inferred from homology"/>
<accession>A0ABY6HK57</accession>
<evidence type="ECO:0000256" key="1">
    <source>
        <dbReference type="ARBA" id="ARBA00007905"/>
    </source>
</evidence>
<evidence type="ECO:0000256" key="3">
    <source>
        <dbReference type="ARBA" id="ARBA00023002"/>
    </source>
</evidence>
<dbReference type="InterPro" id="IPR018170">
    <property type="entry name" value="Aldo/ket_reductase_CS"/>
</dbReference>
<dbReference type="PRINTS" id="PR00069">
    <property type="entry name" value="ALDKETRDTASE"/>
</dbReference>
<keyword evidence="6" id="KW-1185">Reference proteome</keyword>
<dbReference type="Proteomes" id="UP001208689">
    <property type="component" value="Chromosome"/>
</dbReference>
<dbReference type="EMBL" id="CP104013">
    <property type="protein sequence ID" value="UYP43907.1"/>
    <property type="molecule type" value="Genomic_DNA"/>
</dbReference>
<evidence type="ECO:0000313" key="6">
    <source>
        <dbReference type="Proteomes" id="UP001208689"/>
    </source>
</evidence>
<evidence type="ECO:0000256" key="2">
    <source>
        <dbReference type="ARBA" id="ARBA00022857"/>
    </source>
</evidence>
<name>A0ABY6HK57_9ARCH</name>
<dbReference type="InterPro" id="IPR036812">
    <property type="entry name" value="NAD(P)_OxRdtase_dom_sf"/>
</dbReference>
<gene>
    <name evidence="5" type="ORF">NEF87_000192</name>
</gene>